<protein>
    <recommendedName>
        <fullName evidence="1">Methyltransferase type 11 domain-containing protein</fullName>
    </recommendedName>
</protein>
<gene>
    <name evidence="2" type="ORF">GCM10022226_40500</name>
</gene>
<dbReference type="PANTHER" id="PTHR42912:SF93">
    <property type="entry name" value="N6-ADENOSINE-METHYLTRANSFERASE TMT1A"/>
    <property type="match status" value="1"/>
</dbReference>
<reference evidence="3" key="1">
    <citation type="journal article" date="2019" name="Int. J. Syst. Evol. Microbiol.">
        <title>The Global Catalogue of Microorganisms (GCM) 10K type strain sequencing project: providing services to taxonomists for standard genome sequencing and annotation.</title>
        <authorList>
            <consortium name="The Broad Institute Genomics Platform"/>
            <consortium name="The Broad Institute Genome Sequencing Center for Infectious Disease"/>
            <person name="Wu L."/>
            <person name="Ma J."/>
        </authorList>
    </citation>
    <scope>NUCLEOTIDE SEQUENCE [LARGE SCALE GENOMIC DNA]</scope>
    <source>
        <strain evidence="3">JCM 16908</strain>
    </source>
</reference>
<dbReference type="SUPFAM" id="SSF53335">
    <property type="entry name" value="S-adenosyl-L-methionine-dependent methyltransferases"/>
    <property type="match status" value="1"/>
</dbReference>
<organism evidence="2 3">
    <name type="scientific">Sphaerisporangium flaviroseum</name>
    <dbReference type="NCBI Taxonomy" id="509199"/>
    <lineage>
        <taxon>Bacteria</taxon>
        <taxon>Bacillati</taxon>
        <taxon>Actinomycetota</taxon>
        <taxon>Actinomycetes</taxon>
        <taxon>Streptosporangiales</taxon>
        <taxon>Streptosporangiaceae</taxon>
        <taxon>Sphaerisporangium</taxon>
    </lineage>
</organism>
<name>A0ABP7IDJ6_9ACTN</name>
<dbReference type="PANTHER" id="PTHR42912">
    <property type="entry name" value="METHYLTRANSFERASE"/>
    <property type="match status" value="1"/>
</dbReference>
<dbReference type="InterPro" id="IPR013216">
    <property type="entry name" value="Methyltransf_11"/>
</dbReference>
<dbReference type="EMBL" id="BAAAZR010000009">
    <property type="protein sequence ID" value="GAA3815632.1"/>
    <property type="molecule type" value="Genomic_DNA"/>
</dbReference>
<evidence type="ECO:0000313" key="2">
    <source>
        <dbReference type="EMBL" id="GAA3815632.1"/>
    </source>
</evidence>
<keyword evidence="3" id="KW-1185">Reference proteome</keyword>
<dbReference type="InterPro" id="IPR029063">
    <property type="entry name" value="SAM-dependent_MTases_sf"/>
</dbReference>
<dbReference type="CDD" id="cd02440">
    <property type="entry name" value="AdoMet_MTases"/>
    <property type="match status" value="1"/>
</dbReference>
<evidence type="ECO:0000259" key="1">
    <source>
        <dbReference type="Pfam" id="PF08241"/>
    </source>
</evidence>
<proteinExistence type="predicted"/>
<sequence length="216" mass="23986">MISSRPLNLLPRSALRCTSPVDHPGWNYRPLLGHVQRLRFRIILDLLSGMRFGRLLEIGYGSGVFMPELALRCEALHGADPHDMADDVSAALARHDVKATLTRAGVESLPYETGFFDCVVSVSALEYVLDIDAACREIRRVLAPGGTLAVVTPGATPLWNLALRVATKEGPGQYADRREKLQPALREHFHLTREIRAPHFGGTALRLYTGLRLRRD</sequence>
<accession>A0ABP7IDJ6</accession>
<dbReference type="InterPro" id="IPR050508">
    <property type="entry name" value="Methyltransf_Superfamily"/>
</dbReference>
<feature type="domain" description="Methyltransferase type 11" evidence="1">
    <location>
        <begin position="56"/>
        <end position="149"/>
    </location>
</feature>
<evidence type="ECO:0000313" key="3">
    <source>
        <dbReference type="Proteomes" id="UP001500888"/>
    </source>
</evidence>
<dbReference type="Proteomes" id="UP001500888">
    <property type="component" value="Unassembled WGS sequence"/>
</dbReference>
<dbReference type="Pfam" id="PF08241">
    <property type="entry name" value="Methyltransf_11"/>
    <property type="match status" value="1"/>
</dbReference>
<dbReference type="RefSeq" id="WP_344942144.1">
    <property type="nucleotide sequence ID" value="NZ_BAAAZR010000009.1"/>
</dbReference>
<dbReference type="Gene3D" id="3.40.50.150">
    <property type="entry name" value="Vaccinia Virus protein VP39"/>
    <property type="match status" value="1"/>
</dbReference>
<comment type="caution">
    <text evidence="2">The sequence shown here is derived from an EMBL/GenBank/DDBJ whole genome shotgun (WGS) entry which is preliminary data.</text>
</comment>